<evidence type="ECO:0000313" key="2">
    <source>
        <dbReference type="EMBL" id="KZL94394.1"/>
    </source>
</evidence>
<dbReference type="EMBL" id="LWAE01000001">
    <property type="protein sequence ID" value="KZL94394.1"/>
    <property type="molecule type" value="Genomic_DNA"/>
</dbReference>
<dbReference type="AlphaFoldDB" id="A0A162UXS0"/>
<proteinExistence type="predicted"/>
<sequence>MIKIHLSKILGEKRMSQAELARITNIRPNTISEIYNELIERINLEHLDKICEVLNCDVADLIEHIPNKRR</sequence>
<dbReference type="GO" id="GO:0003677">
    <property type="term" value="F:DNA binding"/>
    <property type="evidence" value="ECO:0007669"/>
    <property type="project" value="InterPro"/>
</dbReference>
<dbReference type="SMART" id="SM00530">
    <property type="entry name" value="HTH_XRE"/>
    <property type="match status" value="1"/>
</dbReference>
<evidence type="ECO:0000313" key="3">
    <source>
        <dbReference type="Proteomes" id="UP000076603"/>
    </source>
</evidence>
<feature type="domain" description="HTH cro/C1-type" evidence="1">
    <location>
        <begin position="6"/>
        <end position="61"/>
    </location>
</feature>
<dbReference type="STRING" id="1121326.CLMAG_14470"/>
<keyword evidence="3" id="KW-1185">Reference proteome</keyword>
<dbReference type="InterPro" id="IPR010982">
    <property type="entry name" value="Lambda_DNA-bd_dom_sf"/>
</dbReference>
<dbReference type="SUPFAM" id="SSF47413">
    <property type="entry name" value="lambda repressor-like DNA-binding domains"/>
    <property type="match status" value="1"/>
</dbReference>
<accession>A0A162UXS0</accession>
<dbReference type="Proteomes" id="UP000076603">
    <property type="component" value="Unassembled WGS sequence"/>
</dbReference>
<organism evidence="2 3">
    <name type="scientific">Clostridium magnum DSM 2767</name>
    <dbReference type="NCBI Taxonomy" id="1121326"/>
    <lineage>
        <taxon>Bacteria</taxon>
        <taxon>Bacillati</taxon>
        <taxon>Bacillota</taxon>
        <taxon>Clostridia</taxon>
        <taxon>Eubacteriales</taxon>
        <taxon>Clostridiaceae</taxon>
        <taxon>Clostridium</taxon>
    </lineage>
</organism>
<dbReference type="InterPro" id="IPR001387">
    <property type="entry name" value="Cro/C1-type_HTH"/>
</dbReference>
<gene>
    <name evidence="2" type="ORF">CLMAG_14470</name>
</gene>
<dbReference type="OrthoDB" id="9804186at2"/>
<dbReference type="PROSITE" id="PS50943">
    <property type="entry name" value="HTH_CROC1"/>
    <property type="match status" value="1"/>
</dbReference>
<reference evidence="2 3" key="1">
    <citation type="submission" date="2016-04" db="EMBL/GenBank/DDBJ databases">
        <title>Genome sequence of Clostridium magnum DSM 2767.</title>
        <authorList>
            <person name="Poehlein A."/>
            <person name="Uhlig R."/>
            <person name="Fischer R."/>
            <person name="Bahl H."/>
            <person name="Daniel R."/>
        </authorList>
    </citation>
    <scope>NUCLEOTIDE SEQUENCE [LARGE SCALE GENOMIC DNA]</scope>
    <source>
        <strain evidence="2 3">DSM 2767</strain>
    </source>
</reference>
<dbReference type="RefSeq" id="WP_066619860.1">
    <property type="nucleotide sequence ID" value="NZ_FQXL01000079.1"/>
</dbReference>
<evidence type="ECO:0000259" key="1">
    <source>
        <dbReference type="PROSITE" id="PS50943"/>
    </source>
</evidence>
<dbReference type="PATRIC" id="fig|1121326.3.peg.1418"/>
<name>A0A162UXS0_9CLOT</name>
<comment type="caution">
    <text evidence="2">The sequence shown here is derived from an EMBL/GenBank/DDBJ whole genome shotgun (WGS) entry which is preliminary data.</text>
</comment>
<protein>
    <submittedName>
        <fullName evidence="2">Helix-turn-helix protein</fullName>
    </submittedName>
</protein>
<dbReference type="Gene3D" id="1.10.260.40">
    <property type="entry name" value="lambda repressor-like DNA-binding domains"/>
    <property type="match status" value="1"/>
</dbReference>
<dbReference type="Pfam" id="PF13443">
    <property type="entry name" value="HTH_26"/>
    <property type="match status" value="1"/>
</dbReference>
<dbReference type="CDD" id="cd00093">
    <property type="entry name" value="HTH_XRE"/>
    <property type="match status" value="1"/>
</dbReference>